<dbReference type="InterPro" id="IPR036259">
    <property type="entry name" value="MFS_trans_sf"/>
</dbReference>
<dbReference type="STRING" id="1648404.CP97_03710"/>
<evidence type="ECO:0000313" key="7">
    <source>
        <dbReference type="Proteomes" id="UP000059113"/>
    </source>
</evidence>
<reference evidence="6 7" key="1">
    <citation type="journal article" date="2015" name="Int. J. Syst. Evol. Microbiol.">
        <title>Erythrobacter atlanticus sp. nov., a bacterium from ocean sediment able to degrade polycyclic aromatic hydrocarbons.</title>
        <authorList>
            <person name="Zhuang L."/>
            <person name="Liu Y."/>
            <person name="Wang L."/>
            <person name="Wang W."/>
            <person name="Shao Z."/>
        </authorList>
    </citation>
    <scope>NUCLEOTIDE SEQUENCE [LARGE SCALE GENOMIC DNA]</scope>
    <source>
        <strain evidence="7">s21-N3</strain>
    </source>
</reference>
<dbReference type="AlphaFoldDB" id="A0A0H4V9N8"/>
<keyword evidence="3 5" id="KW-0472">Membrane</keyword>
<sequence length="428" mass="44751">MQSGFATGEPISHGAGRMLTHVLPVRSLLLAIFMIMAGSGFLSTLIAIRLEQDGASAITIGIVATAYFAGLIAGSLRVPRLLARVGHIRSFAAFVTLFSASSLTYALTLYAPMWVALRFVDGFVMSGVFVCLESWLNKKASPASRSAILASYMVVLYSGQAGGQFLLNLADNSPSLPFMLSAILLSLATLPVVLTYMDQPEQEPLAPFSARKLYQASPLGIVGTVATGAMLGAFYALGAVYVSRTGMDVALVALFTFVVIAGGVALQWPLGLLSDRVDRRKVILGCFAGVVALSTGMYLVAGNSAATIVLGGLFGGFAFTLYPLCVAHTNDHLEDDHRVGASGGLVLAYSVGAVAGPLTGSLGMMLIGPGGLFAAIGAIALIALGFSLWRMANSAPVPEEDQQSFRAHPRTTPMVAVLEEEDQPPETP</sequence>
<feature type="compositionally biased region" description="Acidic residues" evidence="4">
    <location>
        <begin position="418"/>
        <end position="428"/>
    </location>
</feature>
<feature type="transmembrane region" description="Helical" evidence="5">
    <location>
        <begin position="366"/>
        <end position="389"/>
    </location>
</feature>
<feature type="transmembrane region" description="Helical" evidence="5">
    <location>
        <begin position="176"/>
        <end position="197"/>
    </location>
</feature>
<feature type="transmembrane region" description="Helical" evidence="5">
    <location>
        <begin position="339"/>
        <end position="360"/>
    </location>
</feature>
<evidence type="ECO:0000256" key="2">
    <source>
        <dbReference type="ARBA" id="ARBA00022989"/>
    </source>
</evidence>
<evidence type="ECO:0000256" key="3">
    <source>
        <dbReference type="ARBA" id="ARBA00023136"/>
    </source>
</evidence>
<dbReference type="GO" id="GO:0022857">
    <property type="term" value="F:transmembrane transporter activity"/>
    <property type="evidence" value="ECO:0007669"/>
    <property type="project" value="InterPro"/>
</dbReference>
<protein>
    <submittedName>
        <fullName evidence="6">Major facilitator superfamily MFS_1</fullName>
    </submittedName>
</protein>
<dbReference type="Proteomes" id="UP000059113">
    <property type="component" value="Chromosome"/>
</dbReference>
<feature type="transmembrane region" description="Helical" evidence="5">
    <location>
        <begin position="148"/>
        <end position="170"/>
    </location>
</feature>
<dbReference type="Pfam" id="PF07690">
    <property type="entry name" value="MFS_1"/>
    <property type="match status" value="1"/>
</dbReference>
<keyword evidence="2 5" id="KW-1133">Transmembrane helix</keyword>
<dbReference type="PANTHER" id="PTHR23521:SF3">
    <property type="entry name" value="MFS TRANSPORTER"/>
    <property type="match status" value="1"/>
</dbReference>
<keyword evidence="1 5" id="KW-0812">Transmembrane</keyword>
<dbReference type="SUPFAM" id="SSF103473">
    <property type="entry name" value="MFS general substrate transporter"/>
    <property type="match status" value="1"/>
</dbReference>
<evidence type="ECO:0000256" key="5">
    <source>
        <dbReference type="SAM" id="Phobius"/>
    </source>
</evidence>
<feature type="transmembrane region" description="Helical" evidence="5">
    <location>
        <begin position="113"/>
        <end position="136"/>
    </location>
</feature>
<feature type="transmembrane region" description="Helical" evidence="5">
    <location>
        <begin position="88"/>
        <end position="107"/>
    </location>
</feature>
<dbReference type="CDD" id="cd17477">
    <property type="entry name" value="MFS_YcaD_like"/>
    <property type="match status" value="1"/>
</dbReference>
<keyword evidence="7" id="KW-1185">Reference proteome</keyword>
<feature type="transmembrane region" description="Helical" evidence="5">
    <location>
        <begin position="218"/>
        <end position="243"/>
    </location>
</feature>
<dbReference type="PANTHER" id="PTHR23521">
    <property type="entry name" value="TRANSPORTER MFS SUPERFAMILY"/>
    <property type="match status" value="1"/>
</dbReference>
<feature type="region of interest" description="Disordered" evidence="4">
    <location>
        <begin position="399"/>
        <end position="428"/>
    </location>
</feature>
<dbReference type="InterPro" id="IPR047200">
    <property type="entry name" value="MFS_YcaD-like"/>
</dbReference>
<gene>
    <name evidence="6" type="ORF">CP97_03710</name>
</gene>
<feature type="transmembrane region" description="Helical" evidence="5">
    <location>
        <begin position="282"/>
        <end position="301"/>
    </location>
</feature>
<dbReference type="InterPro" id="IPR011701">
    <property type="entry name" value="MFS"/>
</dbReference>
<proteinExistence type="predicted"/>
<evidence type="ECO:0000313" key="6">
    <source>
        <dbReference type="EMBL" id="AKQ41337.2"/>
    </source>
</evidence>
<feature type="transmembrane region" description="Helical" evidence="5">
    <location>
        <begin position="54"/>
        <end position="76"/>
    </location>
</feature>
<evidence type="ECO:0000256" key="4">
    <source>
        <dbReference type="SAM" id="MobiDB-lite"/>
    </source>
</evidence>
<dbReference type="GO" id="GO:0005886">
    <property type="term" value="C:plasma membrane"/>
    <property type="evidence" value="ECO:0007669"/>
    <property type="project" value="TreeGrafter"/>
</dbReference>
<dbReference type="EMBL" id="CP011310">
    <property type="protein sequence ID" value="AKQ41337.2"/>
    <property type="molecule type" value="Genomic_DNA"/>
</dbReference>
<dbReference type="KEGG" id="ery:CP97_03710"/>
<accession>A0A0H4V9N8</accession>
<dbReference type="Gene3D" id="1.20.1250.20">
    <property type="entry name" value="MFS general substrate transporter like domains"/>
    <property type="match status" value="2"/>
</dbReference>
<reference evidence="7" key="2">
    <citation type="submission" date="2015-04" db="EMBL/GenBank/DDBJ databases">
        <title>The complete genome sequence of Erythrobacter sp. s21-N3.</title>
        <authorList>
            <person name="Zhuang L."/>
            <person name="Liu Y."/>
            <person name="Shao Z."/>
        </authorList>
    </citation>
    <scope>NUCLEOTIDE SEQUENCE [LARGE SCALE GENOMIC DNA]</scope>
    <source>
        <strain evidence="7">s21-N3</strain>
    </source>
</reference>
<feature type="transmembrane region" description="Helical" evidence="5">
    <location>
        <begin position="27"/>
        <end position="48"/>
    </location>
</feature>
<evidence type="ECO:0000256" key="1">
    <source>
        <dbReference type="ARBA" id="ARBA00022692"/>
    </source>
</evidence>
<feature type="transmembrane region" description="Helical" evidence="5">
    <location>
        <begin position="307"/>
        <end position="327"/>
    </location>
</feature>
<organism evidence="6 7">
    <name type="scientific">Aurantiacibacter atlanticus</name>
    <dbReference type="NCBI Taxonomy" id="1648404"/>
    <lineage>
        <taxon>Bacteria</taxon>
        <taxon>Pseudomonadati</taxon>
        <taxon>Pseudomonadota</taxon>
        <taxon>Alphaproteobacteria</taxon>
        <taxon>Sphingomonadales</taxon>
        <taxon>Erythrobacteraceae</taxon>
        <taxon>Aurantiacibacter</taxon>
    </lineage>
</organism>
<feature type="transmembrane region" description="Helical" evidence="5">
    <location>
        <begin position="249"/>
        <end position="270"/>
    </location>
</feature>
<name>A0A0H4V9N8_9SPHN</name>